<keyword evidence="1" id="KW-0175">Coiled coil</keyword>
<evidence type="ECO:0000313" key="4">
    <source>
        <dbReference type="Proteomes" id="UP000198623"/>
    </source>
</evidence>
<organism evidence="3 4">
    <name type="scientific">Neptunomonas qingdaonensis</name>
    <dbReference type="NCBI Taxonomy" id="1045558"/>
    <lineage>
        <taxon>Bacteria</taxon>
        <taxon>Pseudomonadati</taxon>
        <taxon>Pseudomonadota</taxon>
        <taxon>Gammaproteobacteria</taxon>
        <taxon>Oceanospirillales</taxon>
        <taxon>Oceanospirillaceae</taxon>
        <taxon>Neptunomonas</taxon>
    </lineage>
</organism>
<evidence type="ECO:0000256" key="2">
    <source>
        <dbReference type="SAM" id="Phobius"/>
    </source>
</evidence>
<accession>A0A1I2V4Q2</accession>
<evidence type="ECO:0000313" key="3">
    <source>
        <dbReference type="EMBL" id="SFG84212.1"/>
    </source>
</evidence>
<name>A0A1I2V4Q2_9GAMM</name>
<keyword evidence="2" id="KW-0472">Membrane</keyword>
<feature type="coiled-coil region" evidence="1">
    <location>
        <begin position="217"/>
        <end position="281"/>
    </location>
</feature>
<reference evidence="4" key="1">
    <citation type="submission" date="2016-10" db="EMBL/GenBank/DDBJ databases">
        <authorList>
            <person name="Varghese N."/>
            <person name="Submissions S."/>
        </authorList>
    </citation>
    <scope>NUCLEOTIDE SEQUENCE [LARGE SCALE GENOMIC DNA]</scope>
    <source>
        <strain evidence="4">CGMCC 1.10971</strain>
    </source>
</reference>
<keyword evidence="2" id="KW-1133">Transmembrane helix</keyword>
<dbReference type="AlphaFoldDB" id="A0A1I2V4Q2"/>
<dbReference type="RefSeq" id="WP_090729847.1">
    <property type="nucleotide sequence ID" value="NZ_FOOU01000015.1"/>
</dbReference>
<dbReference type="Proteomes" id="UP000198623">
    <property type="component" value="Unassembled WGS sequence"/>
</dbReference>
<dbReference type="OrthoDB" id="6286374at2"/>
<proteinExistence type="predicted"/>
<keyword evidence="2" id="KW-0812">Transmembrane</keyword>
<sequence>MELLESAMAFAVVMMIFSTIVTGIVEAILKAFGTREEVLKKTIEALYEKVVWPRLSAGLERVSPQQLASSVDAGILAKSKAWLTRSSTNHPTHKEKFVEALTENPVFEPSKNRFSAERKSKIDSLSLLAFAERLGRTDVGKAIVAEGEAQVELLVQDMVRSFDRFGRAASEVFRKKAQLTAICVAIPFAWFANIDASRLFVQLIENPSIRSSLIEHADEEYKQNQAAVVRLDQLKNDIAKLQAEPSTSAPTGPAPTSDTLQQQLDDIAKQVKESVQKMESQGLAIGWQYYPMCTKGHKDDACDGRVGWMGTDGKEQGFFDIALTSEFGIWLLMSSLAGVLIGFGGPFWFKVFSGLSQIFQVMRALSFGGRKPAKEDLPPPDTIAENSAKPKDVLDAFKVAVAVNMKS</sequence>
<feature type="transmembrane region" description="Helical" evidence="2">
    <location>
        <begin position="6"/>
        <end position="29"/>
    </location>
</feature>
<protein>
    <submittedName>
        <fullName evidence="3">Uncharacterized protein</fullName>
    </submittedName>
</protein>
<gene>
    <name evidence="3" type="ORF">SAMN05216175_11561</name>
</gene>
<dbReference type="EMBL" id="FOOU01000015">
    <property type="protein sequence ID" value="SFG84212.1"/>
    <property type="molecule type" value="Genomic_DNA"/>
</dbReference>
<keyword evidence="4" id="KW-1185">Reference proteome</keyword>
<feature type="transmembrane region" description="Helical" evidence="2">
    <location>
        <begin position="327"/>
        <end position="349"/>
    </location>
</feature>
<evidence type="ECO:0000256" key="1">
    <source>
        <dbReference type="SAM" id="Coils"/>
    </source>
</evidence>